<evidence type="ECO:0000256" key="1">
    <source>
        <dbReference type="ARBA" id="ARBA00008609"/>
    </source>
</evidence>
<comment type="caution">
    <text evidence="11">The sequence shown here is derived from an EMBL/GenBank/DDBJ whole genome shotgun (WGS) entry which is preliminary data.</text>
</comment>
<evidence type="ECO:0000256" key="4">
    <source>
        <dbReference type="ARBA" id="ARBA00022679"/>
    </source>
</evidence>
<reference evidence="11 12" key="1">
    <citation type="submission" date="2019-09" db="EMBL/GenBank/DDBJ databases">
        <title>YIM 132548 draft genome.</title>
        <authorList>
            <person name="Jiang L."/>
        </authorList>
    </citation>
    <scope>NUCLEOTIDE SEQUENCE [LARGE SCALE GENOMIC DNA]</scope>
    <source>
        <strain evidence="11 12">YIM 132548</strain>
    </source>
</reference>
<dbReference type="SUPFAM" id="SSF103025">
    <property type="entry name" value="Folate-binding domain"/>
    <property type="match status" value="1"/>
</dbReference>
<dbReference type="InterPro" id="IPR027266">
    <property type="entry name" value="TrmE/GcvT-like"/>
</dbReference>
<dbReference type="NCBIfam" id="NF001567">
    <property type="entry name" value="PRK00389.1"/>
    <property type="match status" value="1"/>
</dbReference>
<dbReference type="Gene3D" id="3.30.1360.120">
    <property type="entry name" value="Probable tRNA modification gtpase trme, domain 1"/>
    <property type="match status" value="1"/>
</dbReference>
<keyword evidence="12" id="KW-1185">Reference proteome</keyword>
<dbReference type="Pfam" id="PF08669">
    <property type="entry name" value="GCV_T_C"/>
    <property type="match status" value="1"/>
</dbReference>
<dbReference type="GO" id="GO:0032259">
    <property type="term" value="P:methylation"/>
    <property type="evidence" value="ECO:0007669"/>
    <property type="project" value="UniProtKB-KW"/>
</dbReference>
<evidence type="ECO:0000256" key="7">
    <source>
        <dbReference type="PIRSR" id="PIRSR006487-1"/>
    </source>
</evidence>
<dbReference type="GO" id="GO:0008168">
    <property type="term" value="F:methyltransferase activity"/>
    <property type="evidence" value="ECO:0007669"/>
    <property type="project" value="UniProtKB-KW"/>
</dbReference>
<dbReference type="InterPro" id="IPR006222">
    <property type="entry name" value="GCVT_N"/>
</dbReference>
<dbReference type="Gene3D" id="3.30.70.1400">
    <property type="entry name" value="Aminomethyltransferase beta-barrel domains"/>
    <property type="match status" value="1"/>
</dbReference>
<dbReference type="NCBIfam" id="TIGR00528">
    <property type="entry name" value="gcvT"/>
    <property type="match status" value="1"/>
</dbReference>
<evidence type="ECO:0000259" key="10">
    <source>
        <dbReference type="Pfam" id="PF08669"/>
    </source>
</evidence>
<evidence type="ECO:0000256" key="6">
    <source>
        <dbReference type="ARBA" id="ARBA00047665"/>
    </source>
</evidence>
<feature type="domain" description="Aminomethyltransferase C-terminal" evidence="10">
    <location>
        <begin position="307"/>
        <end position="385"/>
    </location>
</feature>
<evidence type="ECO:0000256" key="8">
    <source>
        <dbReference type="SAM" id="MobiDB-lite"/>
    </source>
</evidence>
<evidence type="ECO:0000259" key="9">
    <source>
        <dbReference type="Pfam" id="PF01571"/>
    </source>
</evidence>
<dbReference type="EMBL" id="VZZJ01000028">
    <property type="protein sequence ID" value="KAB1070372.1"/>
    <property type="molecule type" value="Genomic_DNA"/>
</dbReference>
<dbReference type="GO" id="GO:0005960">
    <property type="term" value="C:glycine cleavage complex"/>
    <property type="evidence" value="ECO:0007669"/>
    <property type="project" value="InterPro"/>
</dbReference>
<dbReference type="GO" id="GO:0006546">
    <property type="term" value="P:glycine catabolic process"/>
    <property type="evidence" value="ECO:0007669"/>
    <property type="project" value="InterPro"/>
</dbReference>
<dbReference type="AlphaFoldDB" id="A0A6N6MMT7"/>
<protein>
    <recommendedName>
        <fullName evidence="2">aminomethyltransferase</fullName>
        <ecNumber evidence="2">2.1.2.10</ecNumber>
    </recommendedName>
    <alternativeName>
        <fullName evidence="5">Glycine cleavage system T protein</fullName>
    </alternativeName>
</protein>
<proteinExistence type="inferred from homology"/>
<evidence type="ECO:0000313" key="12">
    <source>
        <dbReference type="Proteomes" id="UP000441523"/>
    </source>
</evidence>
<feature type="binding site" evidence="7">
    <location>
        <position position="215"/>
    </location>
    <ligand>
        <name>substrate</name>
    </ligand>
</feature>
<dbReference type="GO" id="GO:0004047">
    <property type="term" value="F:aminomethyltransferase activity"/>
    <property type="evidence" value="ECO:0007669"/>
    <property type="project" value="UniProtKB-EC"/>
</dbReference>
<accession>A0A6N6MMT7</accession>
<dbReference type="Proteomes" id="UP000441523">
    <property type="component" value="Unassembled WGS sequence"/>
</dbReference>
<organism evidence="11 12">
    <name type="scientific">Methylobacterium planeticum</name>
    <dbReference type="NCBI Taxonomy" id="2615211"/>
    <lineage>
        <taxon>Bacteria</taxon>
        <taxon>Pseudomonadati</taxon>
        <taxon>Pseudomonadota</taxon>
        <taxon>Alphaproteobacteria</taxon>
        <taxon>Hyphomicrobiales</taxon>
        <taxon>Methylobacteriaceae</taxon>
        <taxon>Methylobacterium</taxon>
    </lineage>
</organism>
<dbReference type="SUPFAM" id="SSF101790">
    <property type="entry name" value="Aminomethyltransferase beta-barrel domain"/>
    <property type="match status" value="1"/>
</dbReference>
<dbReference type="Gene3D" id="2.40.30.110">
    <property type="entry name" value="Aminomethyltransferase beta-barrel domains"/>
    <property type="match status" value="1"/>
</dbReference>
<evidence type="ECO:0000256" key="3">
    <source>
        <dbReference type="ARBA" id="ARBA00022576"/>
    </source>
</evidence>
<dbReference type="PANTHER" id="PTHR43757">
    <property type="entry name" value="AMINOMETHYLTRANSFERASE"/>
    <property type="match status" value="1"/>
</dbReference>
<sequence>MHEDAVEPVAPAAPPVPRSIEPERTPLHATHLALGARMVPFAGYAMPLQYPAGLLKEHLYTRAAAGLFDVSHMGQIALRADDPAEIARALEALIPADLLGLAPGRQRYGLFTDASGGILDDLMVARLGDRFVLVVNAARKAADEAHLRAHLPASIQIEVLPRALIALQGPKAEAALAPLAPEVAAMRFMDAREVAVGGVPAIVTRSGYTGEDGFEISLPADAAAGIAEAFLASPEVLPIGLGARDSLRLEAGMCLHGSDIGPSTSPVEAALSWAISPARRGSGARAGGFPGAARILSELDAGPARLRVGLRPETRVPVRPGAPLFAGADDDLPVGTVTSGGFGPSVQAPVAMGYLPRALSDAGRQVFAEVRGQRLPLVVTRLPFVPAGFKRG</sequence>
<evidence type="ECO:0000256" key="5">
    <source>
        <dbReference type="ARBA" id="ARBA00031395"/>
    </source>
</evidence>
<comment type="similarity">
    <text evidence="1">Belongs to the GcvT family.</text>
</comment>
<dbReference type="RefSeq" id="WP_150965938.1">
    <property type="nucleotide sequence ID" value="NZ_VZZJ01000028.1"/>
</dbReference>
<dbReference type="EC" id="2.1.2.10" evidence="2"/>
<dbReference type="InterPro" id="IPR013977">
    <property type="entry name" value="GcvT_C"/>
</dbReference>
<dbReference type="GO" id="GO:0008483">
    <property type="term" value="F:transaminase activity"/>
    <property type="evidence" value="ECO:0007669"/>
    <property type="project" value="UniProtKB-KW"/>
</dbReference>
<gene>
    <name evidence="11" type="primary">gcvT</name>
    <name evidence="11" type="ORF">F6X51_22575</name>
</gene>
<comment type="catalytic activity">
    <reaction evidence="6">
        <text>N(6)-[(R)-S(8)-aminomethyldihydrolipoyl]-L-lysyl-[protein] + (6S)-5,6,7,8-tetrahydrofolate = N(6)-[(R)-dihydrolipoyl]-L-lysyl-[protein] + (6R)-5,10-methylene-5,6,7,8-tetrahydrofolate + NH4(+)</text>
        <dbReference type="Rhea" id="RHEA:16945"/>
        <dbReference type="Rhea" id="RHEA-COMP:10475"/>
        <dbReference type="Rhea" id="RHEA-COMP:10492"/>
        <dbReference type="ChEBI" id="CHEBI:15636"/>
        <dbReference type="ChEBI" id="CHEBI:28938"/>
        <dbReference type="ChEBI" id="CHEBI:57453"/>
        <dbReference type="ChEBI" id="CHEBI:83100"/>
        <dbReference type="ChEBI" id="CHEBI:83143"/>
        <dbReference type="EC" id="2.1.2.10"/>
    </reaction>
</comment>
<dbReference type="Gene3D" id="4.10.1250.10">
    <property type="entry name" value="Aminomethyltransferase fragment"/>
    <property type="match status" value="1"/>
</dbReference>
<dbReference type="PIRSF" id="PIRSF006487">
    <property type="entry name" value="GcvT"/>
    <property type="match status" value="1"/>
</dbReference>
<evidence type="ECO:0000256" key="2">
    <source>
        <dbReference type="ARBA" id="ARBA00012616"/>
    </source>
</evidence>
<feature type="domain" description="GCVT N-terminal" evidence="9">
    <location>
        <begin position="27"/>
        <end position="276"/>
    </location>
</feature>
<keyword evidence="11" id="KW-0489">Methyltransferase</keyword>
<dbReference type="NCBIfam" id="NF010093">
    <property type="entry name" value="PRK13579.1"/>
    <property type="match status" value="1"/>
</dbReference>
<dbReference type="Pfam" id="PF01571">
    <property type="entry name" value="GCV_T"/>
    <property type="match status" value="1"/>
</dbReference>
<feature type="region of interest" description="Disordered" evidence="8">
    <location>
        <begin position="1"/>
        <end position="21"/>
    </location>
</feature>
<keyword evidence="4 11" id="KW-0808">Transferase</keyword>
<dbReference type="PANTHER" id="PTHR43757:SF2">
    <property type="entry name" value="AMINOMETHYLTRANSFERASE, MITOCHONDRIAL"/>
    <property type="match status" value="1"/>
</dbReference>
<name>A0A6N6MMT7_9HYPH</name>
<dbReference type="InterPro" id="IPR028896">
    <property type="entry name" value="GcvT/YgfZ/DmdA"/>
</dbReference>
<dbReference type="InterPro" id="IPR006223">
    <property type="entry name" value="GcvT"/>
</dbReference>
<keyword evidence="3" id="KW-0032">Aminotransferase</keyword>
<evidence type="ECO:0000313" key="11">
    <source>
        <dbReference type="EMBL" id="KAB1070372.1"/>
    </source>
</evidence>
<dbReference type="InterPro" id="IPR029043">
    <property type="entry name" value="GcvT/YgfZ_C"/>
</dbReference>